<sequence length="180" mass="20082">MVYYNDNELIIRNMEEADARVFTDEEIAQGWHTDISKYLARLQDQSAGKCVSLTAVYQGQLAGYVSVYITGLSGAFSGKGLPEIVDFGVLEKYQRKGIGGRLMDTAEEIAGKYADTVWLGVGLHSGYGSAQRIYVKRGYIPDGTGVWYQNKPCAQYETEIANDDNLVLFLSKKLKRQDEN</sequence>
<evidence type="ECO:0000259" key="1">
    <source>
        <dbReference type="PROSITE" id="PS51186"/>
    </source>
</evidence>
<dbReference type="PROSITE" id="PS51186">
    <property type="entry name" value="GNAT"/>
    <property type="match status" value="1"/>
</dbReference>
<reference evidence="2 3" key="1">
    <citation type="submission" date="2017-02" db="EMBL/GenBank/DDBJ databases">
        <authorList>
            <person name="Peterson S.W."/>
        </authorList>
    </citation>
    <scope>NUCLEOTIDE SEQUENCE [LARGE SCALE GENOMIC DNA]</scope>
    <source>
        <strain evidence="2 3">ATCC 17233</strain>
    </source>
</reference>
<gene>
    <name evidence="2" type="ORF">SAMN02745110_00540</name>
</gene>
<dbReference type="AlphaFoldDB" id="A0A1T4KRW6"/>
<proteinExistence type="predicted"/>
<dbReference type="InterPro" id="IPR016181">
    <property type="entry name" value="Acyl_CoA_acyltransferase"/>
</dbReference>
<dbReference type="RefSeq" id="WP_078786204.1">
    <property type="nucleotide sequence ID" value="NZ_FMTO01000003.1"/>
</dbReference>
<feature type="domain" description="N-acetyltransferase" evidence="1">
    <location>
        <begin position="9"/>
        <end position="163"/>
    </location>
</feature>
<evidence type="ECO:0000313" key="3">
    <source>
        <dbReference type="Proteomes" id="UP000189857"/>
    </source>
</evidence>
<dbReference type="OrthoDB" id="9803772at2"/>
<name>A0A1T4KRW6_9FIRM</name>
<dbReference type="GO" id="GO:0016747">
    <property type="term" value="F:acyltransferase activity, transferring groups other than amino-acyl groups"/>
    <property type="evidence" value="ECO:0007669"/>
    <property type="project" value="InterPro"/>
</dbReference>
<keyword evidence="2" id="KW-0689">Ribosomal protein</keyword>
<dbReference type="Proteomes" id="UP000189857">
    <property type="component" value="Unassembled WGS sequence"/>
</dbReference>
<dbReference type="Pfam" id="PF00583">
    <property type="entry name" value="Acetyltransf_1"/>
    <property type="match status" value="1"/>
</dbReference>
<evidence type="ECO:0000313" key="2">
    <source>
        <dbReference type="EMBL" id="SJZ45161.1"/>
    </source>
</evidence>
<dbReference type="CDD" id="cd04301">
    <property type="entry name" value="NAT_SF"/>
    <property type="match status" value="1"/>
</dbReference>
<dbReference type="GO" id="GO:0005840">
    <property type="term" value="C:ribosome"/>
    <property type="evidence" value="ECO:0007669"/>
    <property type="project" value="UniProtKB-KW"/>
</dbReference>
<dbReference type="EMBL" id="FUXA01000004">
    <property type="protein sequence ID" value="SJZ45161.1"/>
    <property type="molecule type" value="Genomic_DNA"/>
</dbReference>
<dbReference type="InterPro" id="IPR000182">
    <property type="entry name" value="GNAT_dom"/>
</dbReference>
<accession>A0A1T4KRW6</accession>
<protein>
    <submittedName>
        <fullName evidence="2">Ribosomal protein S18 acetylase RimI</fullName>
    </submittedName>
</protein>
<keyword evidence="3" id="KW-1185">Reference proteome</keyword>
<dbReference type="SUPFAM" id="SSF55729">
    <property type="entry name" value="Acyl-CoA N-acyltransferases (Nat)"/>
    <property type="match status" value="1"/>
</dbReference>
<dbReference type="Gene3D" id="3.40.630.30">
    <property type="match status" value="1"/>
</dbReference>
<organism evidence="2 3">
    <name type="scientific">Eubacterium ruminantium</name>
    <dbReference type="NCBI Taxonomy" id="42322"/>
    <lineage>
        <taxon>Bacteria</taxon>
        <taxon>Bacillati</taxon>
        <taxon>Bacillota</taxon>
        <taxon>Clostridia</taxon>
        <taxon>Eubacteriales</taxon>
        <taxon>Eubacteriaceae</taxon>
        <taxon>Eubacterium</taxon>
    </lineage>
</organism>
<keyword evidence="2" id="KW-0687">Ribonucleoprotein</keyword>